<comment type="caution">
    <text evidence="15">The sequence shown here is derived from an EMBL/GenBank/DDBJ whole genome shotgun (WGS) entry which is preliminary data.</text>
</comment>
<feature type="compositionally biased region" description="Polar residues" evidence="11">
    <location>
        <begin position="1224"/>
        <end position="1234"/>
    </location>
</feature>
<feature type="compositionally biased region" description="Low complexity" evidence="11">
    <location>
        <begin position="393"/>
        <end position="404"/>
    </location>
</feature>
<dbReference type="GO" id="GO:0005524">
    <property type="term" value="F:ATP binding"/>
    <property type="evidence" value="ECO:0007669"/>
    <property type="project" value="UniProtKB-KW"/>
</dbReference>
<dbReference type="GO" id="GO:0003676">
    <property type="term" value="F:nucleic acid binding"/>
    <property type="evidence" value="ECO:0007669"/>
    <property type="project" value="InterPro"/>
</dbReference>
<evidence type="ECO:0000256" key="10">
    <source>
        <dbReference type="PROSITE-ProRule" id="PRU00552"/>
    </source>
</evidence>
<feature type="compositionally biased region" description="Basic and acidic residues" evidence="11">
    <location>
        <begin position="1146"/>
        <end position="1158"/>
    </location>
</feature>
<feature type="domain" description="Helicase C-terminal" evidence="13">
    <location>
        <begin position="913"/>
        <end position="1064"/>
    </location>
</feature>
<dbReference type="PROSITE" id="PS51192">
    <property type="entry name" value="HELICASE_ATP_BIND_1"/>
    <property type="match status" value="1"/>
</dbReference>
<dbReference type="PANTHER" id="PTHR47958">
    <property type="entry name" value="ATP-DEPENDENT RNA HELICASE DBP3"/>
    <property type="match status" value="1"/>
</dbReference>
<dbReference type="Pfam" id="PF00271">
    <property type="entry name" value="Helicase_C"/>
    <property type="match status" value="1"/>
</dbReference>
<dbReference type="GO" id="GO:0003724">
    <property type="term" value="F:RNA helicase activity"/>
    <property type="evidence" value="ECO:0007669"/>
    <property type="project" value="UniProtKB-EC"/>
</dbReference>
<dbReference type="InterPro" id="IPR027417">
    <property type="entry name" value="P-loop_NTPase"/>
</dbReference>
<keyword evidence="8" id="KW-0539">Nucleus</keyword>
<feature type="compositionally biased region" description="Basic and acidic residues" evidence="11">
    <location>
        <begin position="59"/>
        <end position="70"/>
    </location>
</feature>
<feature type="compositionally biased region" description="Low complexity" evidence="11">
    <location>
        <begin position="1120"/>
        <end position="1144"/>
    </location>
</feature>
<dbReference type="PROSITE" id="PS51195">
    <property type="entry name" value="Q_MOTIF"/>
    <property type="match status" value="1"/>
</dbReference>
<reference evidence="15" key="1">
    <citation type="submission" date="2017-12" db="EMBL/GenBank/DDBJ databases">
        <title>Gene loss provides genomic basis for host adaptation in cereal stripe rust fungi.</title>
        <authorList>
            <person name="Xia C."/>
        </authorList>
    </citation>
    <scope>NUCLEOTIDE SEQUENCE [LARGE SCALE GENOMIC DNA]</scope>
    <source>
        <strain evidence="15">93-210</strain>
    </source>
</reference>
<feature type="compositionally biased region" description="Basic and acidic residues" evidence="11">
    <location>
        <begin position="1087"/>
        <end position="1105"/>
    </location>
</feature>
<feature type="region of interest" description="Disordered" evidence="11">
    <location>
        <begin position="390"/>
        <end position="418"/>
    </location>
</feature>
<feature type="compositionally biased region" description="Basic and acidic residues" evidence="11">
    <location>
        <begin position="169"/>
        <end position="189"/>
    </location>
</feature>
<protein>
    <recommendedName>
        <fullName evidence="2">RNA helicase</fullName>
        <ecNumber evidence="2">3.6.4.13</ecNumber>
    </recommendedName>
</protein>
<dbReference type="VEuPathDB" id="FungiDB:PSHT_10075"/>
<evidence type="ECO:0000256" key="5">
    <source>
        <dbReference type="ARBA" id="ARBA00022806"/>
    </source>
</evidence>
<keyword evidence="16" id="KW-1185">Reference proteome</keyword>
<keyword evidence="7" id="KW-0508">mRNA splicing</keyword>
<feature type="short sequence motif" description="Q motif" evidence="10">
    <location>
        <begin position="680"/>
        <end position="708"/>
    </location>
</feature>
<dbReference type="VEuPathDB" id="FungiDB:PSTT_15274"/>
<feature type="region of interest" description="Disordered" evidence="11">
    <location>
        <begin position="1073"/>
        <end position="1173"/>
    </location>
</feature>
<sequence>MTRVACVSTLSSEATIPRLGQHADRLQNIVSMAPARSRSPSPSRSSAQDDLKRRKTHSLKTEHPYRNESPRHHHQDKIRSNDHHSTAHRERDRDRDHDRRRDRRDRTASPDRHSSKLKDREKDKDRYRSDRRQHHHHEDRSYRERRRSRSRSRERERWSRRRSKSPNGPDERSDRDRRRDNPPPREPSERTSTSIDRHKSPKPTNTTHIPSSSTPAVPKNSSPPAVPLNTIAPENDHTKPTLDSSTPGSAVAKARANAEAREGRLPGETLEQQKLRMKRERLEQWKAKKALEENNNNNSSSNTSTPLPQTTITTKSEHNIQVTTSKTDHKKIDSSIKIASKKTPLAADEATAAALAAAAISARLGTNSTPIPAPSKLMKNATPIGIKGLPTKPSFNPFPDPSSNTTKLSSALGTEDDNSHTKIQKLTFEAINADDDLLKLVDAEEDSDEEDLVDGGHVGYNKRKIIDGVEEETGVIVAGSDEVDQQEGENESKIRLSQAVEKNTKKRFEAVSNIESSISQSNNTTTISQVKMEIDDQKEVEEEEEIDPLDAYMSGVTDQVTKVNDSDKKKLNQLNAGNKKLTDLDEDHPNDEDDQPAPSEDEIDKTNLRPEDIMALAAKKLKKKDLAPVDHQKITYEPFRSAFYHPPAEVEEMTEEEAENIRIAMDGIKIRGQDCPKPVMKWSWFGLHAACLEVIKTLGYQSPSPIQGQAVPAIMSGRDVIGVAKTGSGKTLAFLLPMFRHIKDQRPLDPLEGPIAMIMTPTRELATQIYKEGRPFLKSLGLRAACAYGGSPLKDNIADMKRGAEVIVCTPGRMIELLTTNSGRVINMRRVTYLVLDEADRMFDMGFEPQVMKIVNQIRPDRQTVLFSATFPKQMEALARKILRRPLEITVGGRSVVASEIEQIVEVREDSTKFNRLLEILGRSYNEDSESRSLVFVDRQESADNLFRDLLKKGYPCLSLHGGKEQVDRDQVIADFKSGVTPIVIATSVAARGLDVKQLKLVINYDAPNHMEDYVHRAGRTGRAGNKGTCITFIAPDQERYAVDLIRALVTSGAQYPKELKTMSDSFLEKIKSGKDQASGSGFGGKGLDRLEKDRDAKSRAERSAYGEPGGEEASKEEVGTGVISTATGGTTSTTIPTVEIPEINVEVKRGPAPDSNRRPQPAAKPAPPAPVDVAATPALTAALKAAQAAAQAKGLDASGISRAQNVVADLNAKLRSMIAAKNAQAQAGNHESTNNNLNNNNNRSKDPDATDFHAIVPINDYPQKARWKVTNKETMVQLVDSTGASVTNKGVFYEKGKEPGPDEPPKLHLLVESNEEWRVQRAITEIKHILIEATTQALEAESRNPGHHQAVGRYNVLG</sequence>
<feature type="domain" description="Helicase ATP-binding" evidence="12">
    <location>
        <begin position="711"/>
        <end position="889"/>
    </location>
</feature>
<dbReference type="CDD" id="cd17953">
    <property type="entry name" value="DEADc_DDX46"/>
    <property type="match status" value="1"/>
</dbReference>
<dbReference type="Pfam" id="PF23469">
    <property type="entry name" value="KH_12"/>
    <property type="match status" value="1"/>
</dbReference>
<evidence type="ECO:0000313" key="16">
    <source>
        <dbReference type="Proteomes" id="UP000239156"/>
    </source>
</evidence>
<evidence type="ECO:0000256" key="7">
    <source>
        <dbReference type="ARBA" id="ARBA00023187"/>
    </source>
</evidence>
<dbReference type="InterPro" id="IPR011545">
    <property type="entry name" value="DEAD/DEAH_box_helicase_dom"/>
</dbReference>
<dbReference type="SUPFAM" id="SSF52540">
    <property type="entry name" value="P-loop containing nucleoside triphosphate hydrolases"/>
    <property type="match status" value="2"/>
</dbReference>
<feature type="compositionally biased region" description="Polar residues" evidence="11">
    <location>
        <begin position="202"/>
        <end position="223"/>
    </location>
</feature>
<comment type="subcellular location">
    <subcellularLocation>
        <location evidence="1">Nucleus</location>
    </subcellularLocation>
</comment>
<dbReference type="CDD" id="cd18787">
    <property type="entry name" value="SF2_C_DEAD"/>
    <property type="match status" value="1"/>
</dbReference>
<dbReference type="InterPro" id="IPR014001">
    <property type="entry name" value="Helicase_ATP-bd"/>
</dbReference>
<feature type="region of interest" description="Disordered" evidence="11">
    <location>
        <begin position="574"/>
        <end position="609"/>
    </location>
</feature>
<feature type="compositionally biased region" description="Low complexity" evidence="11">
    <location>
        <begin position="33"/>
        <end position="46"/>
    </location>
</feature>
<dbReference type="InterPro" id="IPR001650">
    <property type="entry name" value="Helicase_C-like"/>
</dbReference>
<organism evidence="15 16">
    <name type="scientific">Puccinia striiformis</name>
    <dbReference type="NCBI Taxonomy" id="27350"/>
    <lineage>
        <taxon>Eukaryota</taxon>
        <taxon>Fungi</taxon>
        <taxon>Dikarya</taxon>
        <taxon>Basidiomycota</taxon>
        <taxon>Pucciniomycotina</taxon>
        <taxon>Pucciniomycetes</taxon>
        <taxon>Pucciniales</taxon>
        <taxon>Pucciniaceae</taxon>
        <taxon>Puccinia</taxon>
    </lineage>
</organism>
<feature type="domain" description="DEAD-box RNA helicase Q" evidence="14">
    <location>
        <begin position="680"/>
        <end position="708"/>
    </location>
</feature>
<evidence type="ECO:0000256" key="4">
    <source>
        <dbReference type="ARBA" id="ARBA00022801"/>
    </source>
</evidence>
<dbReference type="InterPro" id="IPR000629">
    <property type="entry name" value="RNA-helicase_DEAD-box_CS"/>
</dbReference>
<feature type="compositionally biased region" description="Basic and acidic residues" evidence="11">
    <location>
        <begin position="280"/>
        <end position="292"/>
    </location>
</feature>
<evidence type="ECO:0000259" key="13">
    <source>
        <dbReference type="PROSITE" id="PS51194"/>
    </source>
</evidence>
<dbReference type="SMART" id="SM00490">
    <property type="entry name" value="HELICc"/>
    <property type="match status" value="1"/>
</dbReference>
<gene>
    <name evidence="15" type="ORF">PSTT_15274</name>
</gene>
<dbReference type="GO" id="GO:0005634">
    <property type="term" value="C:nucleus"/>
    <property type="evidence" value="ECO:0007669"/>
    <property type="project" value="UniProtKB-SubCell"/>
</dbReference>
<dbReference type="InterPro" id="IPR056149">
    <property type="entry name" value="PRP5/DDX46/KHDC4_KH"/>
</dbReference>
<keyword evidence="5" id="KW-0347">Helicase</keyword>
<evidence type="ECO:0000259" key="12">
    <source>
        <dbReference type="PROSITE" id="PS51192"/>
    </source>
</evidence>
<dbReference type="FunFam" id="3.40.50.300:FF:000079">
    <property type="entry name" value="probable ATP-dependent RNA helicase DDX17"/>
    <property type="match status" value="1"/>
</dbReference>
<dbReference type="GO" id="GO:0016787">
    <property type="term" value="F:hydrolase activity"/>
    <property type="evidence" value="ECO:0007669"/>
    <property type="project" value="UniProtKB-KW"/>
</dbReference>
<evidence type="ECO:0000256" key="6">
    <source>
        <dbReference type="ARBA" id="ARBA00022840"/>
    </source>
</evidence>
<dbReference type="Pfam" id="PF00270">
    <property type="entry name" value="DEAD"/>
    <property type="match status" value="1"/>
</dbReference>
<feature type="compositionally biased region" description="Basic and acidic residues" evidence="11">
    <location>
        <begin position="256"/>
        <end position="265"/>
    </location>
</feature>
<evidence type="ECO:0000259" key="14">
    <source>
        <dbReference type="PROSITE" id="PS51195"/>
    </source>
</evidence>
<evidence type="ECO:0000256" key="2">
    <source>
        <dbReference type="ARBA" id="ARBA00012552"/>
    </source>
</evidence>
<evidence type="ECO:0000256" key="9">
    <source>
        <dbReference type="ARBA" id="ARBA00038511"/>
    </source>
</evidence>
<dbReference type="SMART" id="SM00487">
    <property type="entry name" value="DEXDc"/>
    <property type="match status" value="1"/>
</dbReference>
<evidence type="ECO:0000256" key="3">
    <source>
        <dbReference type="ARBA" id="ARBA00022741"/>
    </source>
</evidence>
<dbReference type="PROSITE" id="PS00039">
    <property type="entry name" value="DEAD_ATP_HELICASE"/>
    <property type="match status" value="1"/>
</dbReference>
<comment type="similarity">
    <text evidence="9">Belongs to the DEAD box helicase family. DDX46/PRP5 subfamily.</text>
</comment>
<keyword evidence="3" id="KW-0547">Nucleotide-binding</keyword>
<feature type="region of interest" description="Disordered" evidence="11">
    <location>
        <begin position="32"/>
        <end position="327"/>
    </location>
</feature>
<dbReference type="EC" id="3.6.4.13" evidence="2"/>
<evidence type="ECO:0000256" key="1">
    <source>
        <dbReference type="ARBA" id="ARBA00004123"/>
    </source>
</evidence>
<feature type="region of interest" description="Disordered" evidence="11">
    <location>
        <begin position="1222"/>
        <end position="1248"/>
    </location>
</feature>
<feature type="compositionally biased region" description="Low complexity" evidence="11">
    <location>
        <begin position="294"/>
        <end position="314"/>
    </location>
</feature>
<dbReference type="PROSITE" id="PS51194">
    <property type="entry name" value="HELICASE_CTER"/>
    <property type="match status" value="1"/>
</dbReference>
<proteinExistence type="inferred from homology"/>
<dbReference type="GO" id="GO:0008380">
    <property type="term" value="P:RNA splicing"/>
    <property type="evidence" value="ECO:0007669"/>
    <property type="project" value="UniProtKB-KW"/>
</dbReference>
<feature type="compositionally biased region" description="Basic and acidic residues" evidence="11">
    <location>
        <begin position="77"/>
        <end position="142"/>
    </location>
</feature>
<keyword evidence="7" id="KW-0507">mRNA processing</keyword>
<evidence type="ECO:0000256" key="8">
    <source>
        <dbReference type="ARBA" id="ARBA00023242"/>
    </source>
</evidence>
<dbReference type="EMBL" id="PKSL01000273">
    <property type="protein sequence ID" value="POV97094.1"/>
    <property type="molecule type" value="Genomic_DNA"/>
</dbReference>
<evidence type="ECO:0000256" key="11">
    <source>
        <dbReference type="SAM" id="MobiDB-lite"/>
    </source>
</evidence>
<dbReference type="InterPro" id="IPR014014">
    <property type="entry name" value="RNA_helicase_DEAD_Q_motif"/>
</dbReference>
<name>A0A2S4UIY5_9BASI</name>
<keyword evidence="6" id="KW-0067">ATP-binding</keyword>
<keyword evidence="4" id="KW-0378">Hydrolase</keyword>
<accession>A0A2S4UIY5</accession>
<feature type="compositionally biased region" description="Acidic residues" evidence="11">
    <location>
        <begin position="584"/>
        <end position="603"/>
    </location>
</feature>
<dbReference type="Proteomes" id="UP000239156">
    <property type="component" value="Unassembled WGS sequence"/>
</dbReference>
<dbReference type="Gene3D" id="3.40.50.300">
    <property type="entry name" value="P-loop containing nucleotide triphosphate hydrolases"/>
    <property type="match status" value="2"/>
</dbReference>
<evidence type="ECO:0000313" key="15">
    <source>
        <dbReference type="EMBL" id="POV97094.1"/>
    </source>
</evidence>